<protein>
    <submittedName>
        <fullName evidence="3">AMIN domain-containing protein</fullName>
    </submittedName>
</protein>
<accession>A0ABZ1TWS2</accession>
<evidence type="ECO:0000313" key="3">
    <source>
        <dbReference type="EMBL" id="WUQ83395.1"/>
    </source>
</evidence>
<evidence type="ECO:0000256" key="1">
    <source>
        <dbReference type="SAM" id="SignalP"/>
    </source>
</evidence>
<keyword evidence="1" id="KW-0732">Signal</keyword>
<dbReference type="InterPro" id="IPR056303">
    <property type="entry name" value="AMIN-like"/>
</dbReference>
<gene>
    <name evidence="3" type="ORF">OHA16_10670</name>
</gene>
<feature type="signal peptide" evidence="1">
    <location>
        <begin position="1"/>
        <end position="32"/>
    </location>
</feature>
<evidence type="ECO:0000259" key="2">
    <source>
        <dbReference type="Pfam" id="PF24837"/>
    </source>
</evidence>
<reference evidence="3" key="1">
    <citation type="submission" date="2022-10" db="EMBL/GenBank/DDBJ databases">
        <title>The complete genomes of actinobacterial strains from the NBC collection.</title>
        <authorList>
            <person name="Joergensen T.S."/>
            <person name="Alvarez Arevalo M."/>
            <person name="Sterndorff E.B."/>
            <person name="Faurdal D."/>
            <person name="Vuksanovic O."/>
            <person name="Mourched A.-S."/>
            <person name="Charusanti P."/>
            <person name="Shaw S."/>
            <person name="Blin K."/>
            <person name="Weber T."/>
        </authorList>
    </citation>
    <scope>NUCLEOTIDE SEQUENCE</scope>
    <source>
        <strain evidence="3">NBC_00222</strain>
    </source>
</reference>
<dbReference type="Pfam" id="PF24837">
    <property type="entry name" value="AMIN-like"/>
    <property type="match status" value="1"/>
</dbReference>
<keyword evidence="4" id="KW-1185">Reference proteome</keyword>
<feature type="chain" id="PRO_5045191555" evidence="1">
    <location>
        <begin position="33"/>
        <end position="169"/>
    </location>
</feature>
<sequence>MPVLKTRHGFAGVIAAVALTAATLIGASPADAAMTCTQSCYLDARAGAHTDFDRLVFDVGGSALPTVQAGISPTGEYAVGGSGDTKVVQIPGKSYLMLHTFFSRTTYDDGSRSYTTPTVLPVALPSLKGVQLLSDFEGYTDFGISLDNYTSYNFFTLTSPNRIVVDIYH</sequence>
<name>A0ABZ1TWS2_9ACTN</name>
<dbReference type="EMBL" id="CP108110">
    <property type="protein sequence ID" value="WUQ83395.1"/>
    <property type="molecule type" value="Genomic_DNA"/>
</dbReference>
<dbReference type="Proteomes" id="UP001432222">
    <property type="component" value="Chromosome"/>
</dbReference>
<feature type="domain" description="AMIN-like" evidence="2">
    <location>
        <begin position="43"/>
        <end position="169"/>
    </location>
</feature>
<evidence type="ECO:0000313" key="4">
    <source>
        <dbReference type="Proteomes" id="UP001432222"/>
    </source>
</evidence>
<dbReference type="GeneID" id="95080434"/>
<organism evidence="3 4">
    <name type="scientific">Kitasatospora purpeofusca</name>
    <dbReference type="NCBI Taxonomy" id="67352"/>
    <lineage>
        <taxon>Bacteria</taxon>
        <taxon>Bacillati</taxon>
        <taxon>Actinomycetota</taxon>
        <taxon>Actinomycetes</taxon>
        <taxon>Kitasatosporales</taxon>
        <taxon>Streptomycetaceae</taxon>
        <taxon>Kitasatospora</taxon>
    </lineage>
</organism>
<dbReference type="RefSeq" id="WP_266273950.1">
    <property type="nucleotide sequence ID" value="NZ_CP108110.1"/>
</dbReference>
<proteinExistence type="predicted"/>